<evidence type="ECO:0000313" key="3">
    <source>
        <dbReference type="EMBL" id="MEE2054663.1"/>
    </source>
</evidence>
<feature type="signal peptide" evidence="2">
    <location>
        <begin position="1"/>
        <end position="19"/>
    </location>
</feature>
<protein>
    <recommendedName>
        <fullName evidence="5">DUF4352 domain-containing protein</fullName>
    </recommendedName>
</protein>
<evidence type="ECO:0008006" key="5">
    <source>
        <dbReference type="Google" id="ProtNLM"/>
    </source>
</evidence>
<evidence type="ECO:0000256" key="2">
    <source>
        <dbReference type="SAM" id="SignalP"/>
    </source>
</evidence>
<name>A0ABU7KZF1_9ACTN</name>
<sequence length="191" mass="19839">MSPTRLAPALLLTILAATACNPEEPPAEPEGGINDPAASPEPPAEEAAEEETGQAPAGGLGEPVDVGEGVTLTMVDLRREVAEDGFNSTTGEEGDLPMVAWSLELTNNSPGPIEIGGQTSSCHVGDPLVETEQPNLGASLNPPDMLAAEQTAAWDVDCWMGEDESALQYTVELYDAGMVPMYTATFSGEVP</sequence>
<dbReference type="EMBL" id="JAUUCC010000123">
    <property type="protein sequence ID" value="MEE2054663.1"/>
    <property type="molecule type" value="Genomic_DNA"/>
</dbReference>
<organism evidence="3 4">
    <name type="scientific">Nocardiopsis tropica</name>
    <dbReference type="NCBI Taxonomy" id="109330"/>
    <lineage>
        <taxon>Bacteria</taxon>
        <taxon>Bacillati</taxon>
        <taxon>Actinomycetota</taxon>
        <taxon>Actinomycetes</taxon>
        <taxon>Streptosporangiales</taxon>
        <taxon>Nocardiopsidaceae</taxon>
        <taxon>Nocardiopsis</taxon>
    </lineage>
</organism>
<dbReference type="RefSeq" id="WP_330161492.1">
    <property type="nucleotide sequence ID" value="NZ_JAUUCC010000123.1"/>
</dbReference>
<accession>A0ABU7KZF1</accession>
<reference evidence="3 4" key="1">
    <citation type="submission" date="2023-07" db="EMBL/GenBank/DDBJ databases">
        <authorList>
            <person name="Girao M."/>
            <person name="Carvalho M.F."/>
        </authorList>
    </citation>
    <scope>NUCLEOTIDE SEQUENCE [LARGE SCALE GENOMIC DNA]</scope>
    <source>
        <strain evidence="3 4">66/93</strain>
    </source>
</reference>
<comment type="caution">
    <text evidence="3">The sequence shown here is derived from an EMBL/GenBank/DDBJ whole genome shotgun (WGS) entry which is preliminary data.</text>
</comment>
<gene>
    <name evidence="3" type="ORF">Q8A49_29615</name>
</gene>
<dbReference type="PROSITE" id="PS51257">
    <property type="entry name" value="PROKAR_LIPOPROTEIN"/>
    <property type="match status" value="1"/>
</dbReference>
<evidence type="ECO:0000256" key="1">
    <source>
        <dbReference type="SAM" id="MobiDB-lite"/>
    </source>
</evidence>
<feature type="compositionally biased region" description="Acidic residues" evidence="1">
    <location>
        <begin position="43"/>
        <end position="52"/>
    </location>
</feature>
<proteinExistence type="predicted"/>
<feature type="region of interest" description="Disordered" evidence="1">
    <location>
        <begin position="20"/>
        <end position="66"/>
    </location>
</feature>
<dbReference type="Proteomes" id="UP001348641">
    <property type="component" value="Unassembled WGS sequence"/>
</dbReference>
<evidence type="ECO:0000313" key="4">
    <source>
        <dbReference type="Proteomes" id="UP001348641"/>
    </source>
</evidence>
<keyword evidence="2" id="KW-0732">Signal</keyword>
<feature type="chain" id="PRO_5047495911" description="DUF4352 domain-containing protein" evidence="2">
    <location>
        <begin position="20"/>
        <end position="191"/>
    </location>
</feature>